<dbReference type="CDD" id="cd00477">
    <property type="entry name" value="FTHFS"/>
    <property type="match status" value="1"/>
</dbReference>
<protein>
    <recommendedName>
        <fullName evidence="8">Formate--tetrahydrofolate ligase</fullName>
        <ecNumber evidence="8">6.3.4.3</ecNumber>
    </recommendedName>
    <alternativeName>
        <fullName evidence="8">Formyltetrahydrofolate synthetase</fullName>
        <shortName evidence="8">FHS</shortName>
        <shortName evidence="8">FTHFS</shortName>
    </alternativeName>
</protein>
<dbReference type="RefSeq" id="WP_007365149.1">
    <property type="nucleotide sequence ID" value="NZ_ACLR01000120.1"/>
</dbReference>
<evidence type="ECO:0000256" key="7">
    <source>
        <dbReference type="ARBA" id="ARBA00061363"/>
    </source>
</evidence>
<dbReference type="Gene3D" id="3.30.1510.10">
    <property type="entry name" value="Domain 2, N(10)-formyltetrahydrofolate synthetase"/>
    <property type="match status" value="1"/>
</dbReference>
<dbReference type="Gene3D" id="3.10.410.10">
    <property type="entry name" value="Formyltetrahydrofolate synthetase, domain 3"/>
    <property type="match status" value="1"/>
</dbReference>
<dbReference type="InterPro" id="IPR020628">
    <property type="entry name" value="Formate_THF_ligase_CS"/>
</dbReference>
<keyword evidence="10" id="KW-1185">Reference proteome</keyword>
<evidence type="ECO:0000256" key="1">
    <source>
        <dbReference type="ARBA" id="ARBA00004777"/>
    </source>
</evidence>
<dbReference type="EC" id="6.3.4.3" evidence="8"/>
<keyword evidence="5 8" id="KW-0067">ATP-binding</keyword>
<dbReference type="Proteomes" id="UP000003303">
    <property type="component" value="Unassembled WGS sequence"/>
</dbReference>
<dbReference type="STRING" id="596327.PORUE0001_0116"/>
<dbReference type="HAMAP" id="MF_01543">
    <property type="entry name" value="FTHFS"/>
    <property type="match status" value="1"/>
</dbReference>
<evidence type="ECO:0000256" key="3">
    <source>
        <dbReference type="ARBA" id="ARBA00022598"/>
    </source>
</evidence>
<comment type="similarity">
    <text evidence="7 8">Belongs to the formate--tetrahydrofolate ligase family.</text>
</comment>
<dbReference type="EMBL" id="ACLR01000120">
    <property type="protein sequence ID" value="EEK17004.1"/>
    <property type="molecule type" value="Genomic_DNA"/>
</dbReference>
<comment type="catalytic activity">
    <reaction evidence="6 8">
        <text>(6S)-5,6,7,8-tetrahydrofolate + formate + ATP = (6R)-10-formyltetrahydrofolate + ADP + phosphate</text>
        <dbReference type="Rhea" id="RHEA:20221"/>
        <dbReference type="ChEBI" id="CHEBI:15740"/>
        <dbReference type="ChEBI" id="CHEBI:30616"/>
        <dbReference type="ChEBI" id="CHEBI:43474"/>
        <dbReference type="ChEBI" id="CHEBI:57453"/>
        <dbReference type="ChEBI" id="CHEBI:195366"/>
        <dbReference type="ChEBI" id="CHEBI:456216"/>
        <dbReference type="EC" id="6.3.4.3"/>
    </reaction>
</comment>
<dbReference type="eggNOG" id="COG2759">
    <property type="taxonomic scope" value="Bacteria"/>
</dbReference>
<dbReference type="InterPro" id="IPR000559">
    <property type="entry name" value="Formate_THF_ligase"/>
</dbReference>
<dbReference type="NCBIfam" id="NF010030">
    <property type="entry name" value="PRK13505.1"/>
    <property type="match status" value="1"/>
</dbReference>
<evidence type="ECO:0000256" key="2">
    <source>
        <dbReference type="ARBA" id="ARBA00022563"/>
    </source>
</evidence>
<proteinExistence type="inferred from homology"/>
<evidence type="ECO:0000313" key="10">
    <source>
        <dbReference type="Proteomes" id="UP000003303"/>
    </source>
</evidence>
<dbReference type="PROSITE" id="PS00721">
    <property type="entry name" value="FTHFS_1"/>
    <property type="match status" value="1"/>
</dbReference>
<evidence type="ECO:0000256" key="8">
    <source>
        <dbReference type="HAMAP-Rule" id="MF_01543"/>
    </source>
</evidence>
<dbReference type="InterPro" id="IPR027417">
    <property type="entry name" value="P-loop_NTPase"/>
</dbReference>
<dbReference type="AlphaFoldDB" id="C2MB70"/>
<dbReference type="Pfam" id="PF01268">
    <property type="entry name" value="FTHFS"/>
    <property type="match status" value="1"/>
</dbReference>
<dbReference type="GO" id="GO:0004329">
    <property type="term" value="F:formate-tetrahydrofolate ligase activity"/>
    <property type="evidence" value="ECO:0007669"/>
    <property type="project" value="UniProtKB-UniRule"/>
</dbReference>
<evidence type="ECO:0000256" key="6">
    <source>
        <dbReference type="ARBA" id="ARBA00049033"/>
    </source>
</evidence>
<comment type="pathway">
    <text evidence="1 8">One-carbon metabolism; tetrahydrofolate interconversion.</text>
</comment>
<dbReference type="Gene3D" id="3.40.50.300">
    <property type="entry name" value="P-loop containing nucleotide triphosphate hydrolases"/>
    <property type="match status" value="1"/>
</dbReference>
<name>C2MB70_9PORP</name>
<dbReference type="OrthoDB" id="9761733at2"/>
<organism evidence="9 10">
    <name type="scientific">Porphyromonas uenonis 60-3</name>
    <dbReference type="NCBI Taxonomy" id="596327"/>
    <lineage>
        <taxon>Bacteria</taxon>
        <taxon>Pseudomonadati</taxon>
        <taxon>Bacteroidota</taxon>
        <taxon>Bacteroidia</taxon>
        <taxon>Bacteroidales</taxon>
        <taxon>Porphyromonadaceae</taxon>
        <taxon>Porphyromonas</taxon>
    </lineage>
</organism>
<evidence type="ECO:0000313" key="9">
    <source>
        <dbReference type="EMBL" id="EEK17004.1"/>
    </source>
</evidence>
<reference evidence="9 10" key="1">
    <citation type="submission" date="2009-04" db="EMBL/GenBank/DDBJ databases">
        <authorList>
            <person name="Sebastian Y."/>
            <person name="Madupu R."/>
            <person name="Durkin A.S."/>
            <person name="Torralba M."/>
            <person name="Methe B."/>
            <person name="Sutton G.G."/>
            <person name="Strausberg R.L."/>
            <person name="Nelson K.E."/>
        </authorList>
    </citation>
    <scope>NUCLEOTIDE SEQUENCE [LARGE SCALE GENOMIC DNA]</scope>
    <source>
        <strain evidence="9 10">60-3</strain>
    </source>
</reference>
<evidence type="ECO:0000256" key="5">
    <source>
        <dbReference type="ARBA" id="ARBA00022840"/>
    </source>
</evidence>
<dbReference type="UniPathway" id="UPA00193"/>
<gene>
    <name evidence="8 9" type="primary">fhs</name>
    <name evidence="9" type="ORF">PORUE0001_0116</name>
</gene>
<dbReference type="SUPFAM" id="SSF52540">
    <property type="entry name" value="P-loop containing nucleoside triphosphate hydrolases"/>
    <property type="match status" value="1"/>
</dbReference>
<keyword evidence="4 8" id="KW-0547">Nucleotide-binding</keyword>
<sequence>MKSDIQIARECQLKPIEEIAHQLHITDSELEPYGHYIGKVALERIDPDKVAQSNLILVTAITPTKAGVGKTTVSIGLALGLNKIGKSAAVALREPSLGPCFGMKGGAAGGGYAQVLPMENINLHFTGDFHAITSAHNMITALLDNYIYQNRNSCEGLSEVLWKRVLDVNDRSLRNCITGLGGVGNGVPTETGFDITPASEIMAILCLASDLDDLRRRIDNILLGYTKTKEPFRVKDLGIGGAITILLKDAIKPNLVQTTEGTPAFIHGGPFANIAHGCNSILATKMAMSCCDYTITEAGFGADLGAEKFLDIKCQVAGIAPKLTVIVATLAGLKMHGDVHEKQIYEKDIEGVRKGLANLDRHVHNLHNFGQTVVVAFNRYATDTDEEIEIVRNHCEQVLGCGFAINNAYSEGGKGATELAKLVVKMIKEHPSEPIDHVYQLSEPVKTKVEHIAKRIYGAANVTYSSKAEKKLARIQELNMERYPICIAKTQYSFSADPKGYGDMRDFDMKVEDIVLNSGAEMIVVIMGSIMRMPGLPKEPQAVHMDIIDGQIEGLS</sequence>
<dbReference type="FunFam" id="3.30.1510.10:FF:000001">
    <property type="entry name" value="Formate--tetrahydrofolate ligase"/>
    <property type="match status" value="1"/>
</dbReference>
<comment type="caution">
    <text evidence="9">The sequence shown here is derived from an EMBL/GenBank/DDBJ whole genome shotgun (WGS) entry which is preliminary data.</text>
</comment>
<dbReference type="GO" id="GO:0035999">
    <property type="term" value="P:tetrahydrofolate interconversion"/>
    <property type="evidence" value="ECO:0007669"/>
    <property type="project" value="UniProtKB-UniRule"/>
</dbReference>
<feature type="binding site" evidence="8">
    <location>
        <begin position="64"/>
        <end position="71"/>
    </location>
    <ligand>
        <name>ATP</name>
        <dbReference type="ChEBI" id="CHEBI:30616"/>
    </ligand>
</feature>
<dbReference type="GO" id="GO:0005524">
    <property type="term" value="F:ATP binding"/>
    <property type="evidence" value="ECO:0007669"/>
    <property type="project" value="UniProtKB-UniRule"/>
</dbReference>
<evidence type="ECO:0000256" key="4">
    <source>
        <dbReference type="ARBA" id="ARBA00022741"/>
    </source>
</evidence>
<accession>C2MB70</accession>
<keyword evidence="3 8" id="KW-0436">Ligase</keyword>
<keyword evidence="2 8" id="KW-0554">One-carbon metabolism</keyword>